<evidence type="ECO:0000256" key="2">
    <source>
        <dbReference type="ARBA" id="ARBA00022692"/>
    </source>
</evidence>
<protein>
    <recommendedName>
        <fullName evidence="7">POPDC1-3 domain-containing protein</fullName>
    </recommendedName>
</protein>
<organism evidence="8 9">
    <name type="scientific">Euphydryas editha</name>
    <name type="common">Edith's checkerspot</name>
    <dbReference type="NCBI Taxonomy" id="104508"/>
    <lineage>
        <taxon>Eukaryota</taxon>
        <taxon>Metazoa</taxon>
        <taxon>Ecdysozoa</taxon>
        <taxon>Arthropoda</taxon>
        <taxon>Hexapoda</taxon>
        <taxon>Insecta</taxon>
        <taxon>Pterygota</taxon>
        <taxon>Neoptera</taxon>
        <taxon>Endopterygota</taxon>
        <taxon>Lepidoptera</taxon>
        <taxon>Glossata</taxon>
        <taxon>Ditrysia</taxon>
        <taxon>Papilionoidea</taxon>
        <taxon>Nymphalidae</taxon>
        <taxon>Nymphalinae</taxon>
        <taxon>Euphydryas</taxon>
    </lineage>
</organism>
<reference evidence="8" key="1">
    <citation type="submission" date="2022-03" db="EMBL/GenBank/DDBJ databases">
        <authorList>
            <person name="Tunstrom K."/>
        </authorList>
    </citation>
    <scope>NUCLEOTIDE SEQUENCE</scope>
</reference>
<feature type="transmembrane region" description="Helical" evidence="5">
    <location>
        <begin position="102"/>
        <end position="122"/>
    </location>
</feature>
<name>A0AAU9TBQ5_EUPED</name>
<evidence type="ECO:0000313" key="9">
    <source>
        <dbReference type="Proteomes" id="UP001153954"/>
    </source>
</evidence>
<feature type="transmembrane region" description="Helical" evidence="5">
    <location>
        <begin position="128"/>
        <end position="149"/>
    </location>
</feature>
<sequence length="164" mass="18422">MLFLSALAIGMITGLQNVTTEVPTTETDGGSTVTDGMGLLETTKASAASDFVNVTIQERPSMWDMYLNHCPKWRPINHVFFQAANVFFLLSFLAPHTPSGLIWLRVALVLGCAFSGLWAWSIECYLDAVVWNSVFIIINFVYFAVQFYLMRPIKFHKDIEAVSF</sequence>
<evidence type="ECO:0000256" key="6">
    <source>
        <dbReference type="SAM" id="SignalP"/>
    </source>
</evidence>
<dbReference type="InterPro" id="IPR006916">
    <property type="entry name" value="POPDC1-3"/>
</dbReference>
<gene>
    <name evidence="8" type="ORF">EEDITHA_LOCUS1528</name>
</gene>
<dbReference type="GO" id="GO:0042383">
    <property type="term" value="C:sarcolemma"/>
    <property type="evidence" value="ECO:0007669"/>
    <property type="project" value="TreeGrafter"/>
</dbReference>
<evidence type="ECO:0000256" key="1">
    <source>
        <dbReference type="ARBA" id="ARBA00004141"/>
    </source>
</evidence>
<accession>A0AAU9TBQ5</accession>
<comment type="caution">
    <text evidence="8">The sequence shown here is derived from an EMBL/GenBank/DDBJ whole genome shotgun (WGS) entry which is preliminary data.</text>
</comment>
<keyword evidence="2 5" id="KW-0812">Transmembrane</keyword>
<evidence type="ECO:0000256" key="3">
    <source>
        <dbReference type="ARBA" id="ARBA00022989"/>
    </source>
</evidence>
<feature type="chain" id="PRO_5043415071" description="POPDC1-3 domain-containing protein" evidence="6">
    <location>
        <begin position="21"/>
        <end position="164"/>
    </location>
</feature>
<dbReference type="AlphaFoldDB" id="A0AAU9TBQ5"/>
<evidence type="ECO:0000313" key="8">
    <source>
        <dbReference type="EMBL" id="CAH2085009.1"/>
    </source>
</evidence>
<dbReference type="Pfam" id="PF04831">
    <property type="entry name" value="POPDC1-3"/>
    <property type="match status" value="1"/>
</dbReference>
<keyword evidence="4 5" id="KW-0472">Membrane</keyword>
<dbReference type="PANTHER" id="PTHR12101:SF1">
    <property type="entry name" value="BVES"/>
    <property type="match status" value="1"/>
</dbReference>
<dbReference type="PANTHER" id="PTHR12101">
    <property type="entry name" value="POPEYE DOMAIN CONTAINING PROTEIN"/>
    <property type="match status" value="1"/>
</dbReference>
<evidence type="ECO:0000256" key="4">
    <source>
        <dbReference type="ARBA" id="ARBA00023136"/>
    </source>
</evidence>
<proteinExistence type="predicted"/>
<dbReference type="GO" id="GO:0051146">
    <property type="term" value="P:striated muscle cell differentiation"/>
    <property type="evidence" value="ECO:0007669"/>
    <property type="project" value="TreeGrafter"/>
</dbReference>
<dbReference type="GO" id="GO:0007507">
    <property type="term" value="P:heart development"/>
    <property type="evidence" value="ECO:0007669"/>
    <property type="project" value="TreeGrafter"/>
</dbReference>
<feature type="domain" description="POPDC1-3" evidence="7">
    <location>
        <begin position="77"/>
        <end position="162"/>
    </location>
</feature>
<keyword evidence="9" id="KW-1185">Reference proteome</keyword>
<keyword evidence="3 5" id="KW-1133">Transmembrane helix</keyword>
<evidence type="ECO:0000256" key="5">
    <source>
        <dbReference type="SAM" id="Phobius"/>
    </source>
</evidence>
<dbReference type="GO" id="GO:0030552">
    <property type="term" value="F:cAMP binding"/>
    <property type="evidence" value="ECO:0007669"/>
    <property type="project" value="TreeGrafter"/>
</dbReference>
<dbReference type="InterPro" id="IPR055272">
    <property type="entry name" value="POPDC1-3_dom"/>
</dbReference>
<feature type="signal peptide" evidence="6">
    <location>
        <begin position="1"/>
        <end position="20"/>
    </location>
</feature>
<comment type="subcellular location">
    <subcellularLocation>
        <location evidence="1">Membrane</location>
        <topology evidence="1">Multi-pass membrane protein</topology>
    </subcellularLocation>
</comment>
<dbReference type="GO" id="GO:0042391">
    <property type="term" value="P:regulation of membrane potential"/>
    <property type="evidence" value="ECO:0007669"/>
    <property type="project" value="TreeGrafter"/>
</dbReference>
<dbReference type="Proteomes" id="UP001153954">
    <property type="component" value="Unassembled WGS sequence"/>
</dbReference>
<dbReference type="EMBL" id="CAKOGL010000003">
    <property type="protein sequence ID" value="CAH2085009.1"/>
    <property type="molecule type" value="Genomic_DNA"/>
</dbReference>
<evidence type="ECO:0000259" key="7">
    <source>
        <dbReference type="Pfam" id="PF04831"/>
    </source>
</evidence>
<keyword evidence="6" id="KW-0732">Signal</keyword>